<sequence length="341" mass="38153">MAKSSNVIRNYSHSRLCAISGEIAAGTAASDARAIDIIKTGYWFERLRSKIRKTTAYAVGKAIRPEQYRASSEERNANSDNLWAKYATGAMRPGPATIKAADRIVPGSSIDLYLPLWTALNVKVPLVGGIENHLRAAIPLVQNAVFEPRELRLGRYRRRPSLLKTLSLLECHVCMDSIAALVLILRSASEAGEFEDCFRIGKSLYTSLLIACIRSDTMFLAPEFALYFGERIFPLASTPTVAFDISPEEFRTQVILLWQLYLALEDEGRFPPMEIKSTRSQQRIVNGDFSDLHRLALSPRLKPIGDPESIGRKVRRTLAVANGRRDRALCAYFPHLARTQQ</sequence>
<dbReference type="RefSeq" id="WP_106892825.1">
    <property type="nucleotide sequence ID" value="NZ_CP027860.1"/>
</dbReference>
<evidence type="ECO:0000313" key="1">
    <source>
        <dbReference type="EMBL" id="AVP98907.1"/>
    </source>
</evidence>
<protein>
    <submittedName>
        <fullName evidence="1">Uncharacterized protein</fullName>
    </submittedName>
</protein>
<dbReference type="OrthoDB" id="6064721at2"/>
<reference evidence="1 2" key="1">
    <citation type="submission" date="2018-03" db="EMBL/GenBank/DDBJ databases">
        <title>Ahniella affigens gen. nov., sp. nov., a gammaproteobacterium isolated from sandy soil near a stream.</title>
        <authorList>
            <person name="Ko Y."/>
            <person name="Kim J.-H."/>
        </authorList>
    </citation>
    <scope>NUCLEOTIDE SEQUENCE [LARGE SCALE GENOMIC DNA]</scope>
    <source>
        <strain evidence="1 2">D13</strain>
    </source>
</reference>
<reference evidence="1 2" key="2">
    <citation type="submission" date="2018-03" db="EMBL/GenBank/DDBJ databases">
        <authorList>
            <person name="Keele B.F."/>
        </authorList>
    </citation>
    <scope>NUCLEOTIDE SEQUENCE [LARGE SCALE GENOMIC DNA]</scope>
    <source>
        <strain evidence="1 2">D13</strain>
    </source>
</reference>
<dbReference type="EMBL" id="CP027860">
    <property type="protein sequence ID" value="AVP98907.1"/>
    <property type="molecule type" value="Genomic_DNA"/>
</dbReference>
<keyword evidence="2" id="KW-1185">Reference proteome</keyword>
<proteinExistence type="predicted"/>
<dbReference type="Proteomes" id="UP000241074">
    <property type="component" value="Chromosome"/>
</dbReference>
<name>A0A2P1PVM4_9GAMM</name>
<accession>A0A2P1PVM4</accession>
<dbReference type="KEGG" id="xba:C7S18_17740"/>
<evidence type="ECO:0000313" key="2">
    <source>
        <dbReference type="Proteomes" id="UP000241074"/>
    </source>
</evidence>
<organism evidence="1 2">
    <name type="scientific">Ahniella affigens</name>
    <dbReference type="NCBI Taxonomy" id="2021234"/>
    <lineage>
        <taxon>Bacteria</taxon>
        <taxon>Pseudomonadati</taxon>
        <taxon>Pseudomonadota</taxon>
        <taxon>Gammaproteobacteria</taxon>
        <taxon>Lysobacterales</taxon>
        <taxon>Rhodanobacteraceae</taxon>
        <taxon>Ahniella</taxon>
    </lineage>
</organism>
<dbReference type="AlphaFoldDB" id="A0A2P1PVM4"/>
<gene>
    <name evidence="1" type="ORF">C7S18_17740</name>
</gene>